<evidence type="ECO:0000256" key="2">
    <source>
        <dbReference type="ARBA" id="ARBA00022490"/>
    </source>
</evidence>
<evidence type="ECO:0000259" key="4">
    <source>
        <dbReference type="PROSITE" id="PS50945"/>
    </source>
</evidence>
<gene>
    <name evidence="5" type="ORF">TTAC_LOCUS10932</name>
</gene>
<dbReference type="GO" id="GO:0005178">
    <property type="term" value="F:integrin binding"/>
    <property type="evidence" value="ECO:0007669"/>
    <property type="project" value="TreeGrafter"/>
</dbReference>
<evidence type="ECO:0000256" key="1">
    <source>
        <dbReference type="ARBA" id="ARBA00004496"/>
    </source>
</evidence>
<dbReference type="GO" id="GO:0030036">
    <property type="term" value="P:actin cytoskeleton organization"/>
    <property type="evidence" value="ECO:0007669"/>
    <property type="project" value="TreeGrafter"/>
</dbReference>
<comment type="subcellular location">
    <subcellularLocation>
        <location evidence="1">Cytoplasm</location>
    </subcellularLocation>
</comment>
<dbReference type="AlphaFoldDB" id="A0A0R3XBM2"/>
<dbReference type="PROSITE" id="PS50945">
    <property type="entry name" value="I_LWEQ"/>
    <property type="match status" value="1"/>
</dbReference>
<accession>A0A0R3XBM2</accession>
<feature type="region of interest" description="Disordered" evidence="3">
    <location>
        <begin position="183"/>
        <end position="205"/>
    </location>
</feature>
<name>A0A0R3XBM2_HYDTA</name>
<evidence type="ECO:0000313" key="5">
    <source>
        <dbReference type="EMBL" id="VDM35912.1"/>
    </source>
</evidence>
<dbReference type="Proteomes" id="UP000274429">
    <property type="component" value="Unassembled WGS sequence"/>
</dbReference>
<reference evidence="7" key="1">
    <citation type="submission" date="2017-02" db="UniProtKB">
        <authorList>
            <consortium name="WormBaseParasite"/>
        </authorList>
    </citation>
    <scope>IDENTIFICATION</scope>
</reference>
<feature type="region of interest" description="Disordered" evidence="3">
    <location>
        <begin position="428"/>
        <end position="451"/>
    </location>
</feature>
<protein>
    <submittedName>
        <fullName evidence="7">I/LWEQ domain-containing protein</fullName>
    </submittedName>
</protein>
<dbReference type="GO" id="GO:0005737">
    <property type="term" value="C:cytoplasm"/>
    <property type="evidence" value="ECO:0007669"/>
    <property type="project" value="UniProtKB-SubCell"/>
</dbReference>
<proteinExistence type="predicted"/>
<dbReference type="OrthoDB" id="6283262at2759"/>
<keyword evidence="6" id="KW-1185">Reference proteome</keyword>
<dbReference type="STRING" id="6205.A0A0R3XBM2"/>
<dbReference type="InterPro" id="IPR002558">
    <property type="entry name" value="ILWEQ_dom"/>
</dbReference>
<dbReference type="EMBL" id="UYWX01022555">
    <property type="protein sequence ID" value="VDM35912.1"/>
    <property type="molecule type" value="Genomic_DNA"/>
</dbReference>
<dbReference type="GO" id="GO:0005925">
    <property type="term" value="C:focal adhesion"/>
    <property type="evidence" value="ECO:0007669"/>
    <property type="project" value="TreeGrafter"/>
</dbReference>
<keyword evidence="2" id="KW-0963">Cytoplasm</keyword>
<dbReference type="Pfam" id="PF01608">
    <property type="entry name" value="I_LWEQ"/>
    <property type="match status" value="1"/>
</dbReference>
<dbReference type="GO" id="GO:0003779">
    <property type="term" value="F:actin binding"/>
    <property type="evidence" value="ECO:0007669"/>
    <property type="project" value="InterPro"/>
</dbReference>
<evidence type="ECO:0000256" key="3">
    <source>
        <dbReference type="SAM" id="MobiDB-lite"/>
    </source>
</evidence>
<dbReference type="SUPFAM" id="SSF109885">
    <property type="entry name" value="I/LWEQ domain"/>
    <property type="match status" value="1"/>
</dbReference>
<evidence type="ECO:0000313" key="6">
    <source>
        <dbReference type="Proteomes" id="UP000274429"/>
    </source>
</evidence>
<reference evidence="5 6" key="2">
    <citation type="submission" date="2018-11" db="EMBL/GenBank/DDBJ databases">
        <authorList>
            <consortium name="Pathogen Informatics"/>
        </authorList>
    </citation>
    <scope>NUCLEOTIDE SEQUENCE [LARGE SCALE GENOMIC DNA]</scope>
</reference>
<feature type="compositionally biased region" description="Polar residues" evidence="3">
    <location>
        <begin position="183"/>
        <end position="195"/>
    </location>
</feature>
<dbReference type="SMART" id="SM00307">
    <property type="entry name" value="ILWEQ"/>
    <property type="match status" value="1"/>
</dbReference>
<feature type="compositionally biased region" description="Basic and acidic residues" evidence="3">
    <location>
        <begin position="442"/>
        <end position="451"/>
    </location>
</feature>
<organism evidence="7">
    <name type="scientific">Hydatigena taeniaeformis</name>
    <name type="common">Feline tapeworm</name>
    <name type="synonym">Taenia taeniaeformis</name>
    <dbReference type="NCBI Taxonomy" id="6205"/>
    <lineage>
        <taxon>Eukaryota</taxon>
        <taxon>Metazoa</taxon>
        <taxon>Spiralia</taxon>
        <taxon>Lophotrochozoa</taxon>
        <taxon>Platyhelminthes</taxon>
        <taxon>Cestoda</taxon>
        <taxon>Eucestoda</taxon>
        <taxon>Cyclophyllidea</taxon>
        <taxon>Taeniidae</taxon>
        <taxon>Hydatigera</taxon>
    </lineage>
</organism>
<dbReference type="GO" id="GO:0005886">
    <property type="term" value="C:plasma membrane"/>
    <property type="evidence" value="ECO:0007669"/>
    <property type="project" value="TreeGrafter"/>
</dbReference>
<feature type="domain" description="I/LWEQ" evidence="4">
    <location>
        <begin position="221"/>
        <end position="451"/>
    </location>
</feature>
<sequence length="451" mass="48451">MFFISDTIEFEREVAANNVTTPRQIQEAALGITQAALKANSATSSGRKLADISVAGEVIHKAANDLVRRLRCGTRAVMLGTRKTSTTDPSEFNAEKGRCAQACNRAIEGGKSTLQELVVMVENMIKSLDDPGSGQPPAMQVTLAMRRLRETVYEIVEGIKQMPGGSGTSTESDTPSAVFLQQETTETTRPVSQHKQPPKRPAPIIHTLPTRSELALSIKEASNIATDVGDAAGTEELRGFTSEIEQSMEKLTKLQFKAAKQSPGSPKPLIDAGEDDENDVLEGLDAILVTCRRLAHGTASLMHWATAAQRELVKQGRLKPNAPFPLAFLFQARYVSAATVHLVESAETLVAVQTSDASAESKKPLCVPEDLVSAARTVVSNTGQLIFACLAKADANSASMRGLNAAASAVRRHAERLIELTELEKGKNETDELLKPSGPRKATVEAMREVS</sequence>
<dbReference type="GO" id="GO:0098609">
    <property type="term" value="P:cell-cell adhesion"/>
    <property type="evidence" value="ECO:0007669"/>
    <property type="project" value="TreeGrafter"/>
</dbReference>
<dbReference type="InterPro" id="IPR035964">
    <property type="entry name" value="I/LWEQ_dom_sf"/>
</dbReference>
<dbReference type="WBParaSite" id="TTAC_0001094901-mRNA-1">
    <property type="protein sequence ID" value="TTAC_0001094901-mRNA-1"/>
    <property type="gene ID" value="TTAC_0001094901"/>
</dbReference>
<dbReference type="PANTHER" id="PTHR19981:SF1">
    <property type="entry name" value="RHEA, ISOFORM B"/>
    <property type="match status" value="1"/>
</dbReference>
<dbReference type="Gene3D" id="1.20.1410.10">
    <property type="entry name" value="I/LWEQ domain"/>
    <property type="match status" value="1"/>
</dbReference>
<evidence type="ECO:0000313" key="7">
    <source>
        <dbReference type="WBParaSite" id="TTAC_0001094901-mRNA-1"/>
    </source>
</evidence>
<dbReference type="PANTHER" id="PTHR19981">
    <property type="entry name" value="TALIN"/>
    <property type="match status" value="1"/>
</dbReference>